<comment type="caution">
    <text evidence="1">The sequence shown here is derived from an EMBL/GenBank/DDBJ whole genome shotgun (WGS) entry which is preliminary data.</text>
</comment>
<dbReference type="OrthoDB" id="150687at2759"/>
<sequence length="118" mass="13437">MNSNNSLTTQRLNGVIGGLEMKLADLRTTIEGVLVNFDQQDNASWPEILEKFKSATHDFAAIQRMMTRRSVFLGGQALVPRNIRPDVDLALAYCIQLFKRTRATLRLSRLFHKQYVSP</sequence>
<proteinExistence type="predicted"/>
<reference evidence="1 2" key="1">
    <citation type="journal article" date="2015" name="Genome Biol.">
        <title>Comparative genomics of Steinernema reveals deeply conserved gene regulatory networks.</title>
        <authorList>
            <person name="Dillman A.R."/>
            <person name="Macchietto M."/>
            <person name="Porter C.F."/>
            <person name="Rogers A."/>
            <person name="Williams B."/>
            <person name="Antoshechkin I."/>
            <person name="Lee M.M."/>
            <person name="Goodwin Z."/>
            <person name="Lu X."/>
            <person name="Lewis E.E."/>
            <person name="Goodrich-Blair H."/>
            <person name="Stock S.P."/>
            <person name="Adams B.J."/>
            <person name="Sternberg P.W."/>
            <person name="Mortazavi A."/>
        </authorList>
    </citation>
    <scope>NUCLEOTIDE SEQUENCE [LARGE SCALE GENOMIC DNA]</scope>
    <source>
        <strain evidence="1 2">ALL</strain>
    </source>
</reference>
<organism evidence="1 2">
    <name type="scientific">Steinernema carpocapsae</name>
    <name type="common">Entomopathogenic nematode</name>
    <dbReference type="NCBI Taxonomy" id="34508"/>
    <lineage>
        <taxon>Eukaryota</taxon>
        <taxon>Metazoa</taxon>
        <taxon>Ecdysozoa</taxon>
        <taxon>Nematoda</taxon>
        <taxon>Chromadorea</taxon>
        <taxon>Rhabditida</taxon>
        <taxon>Tylenchina</taxon>
        <taxon>Panagrolaimomorpha</taxon>
        <taxon>Strongyloidoidea</taxon>
        <taxon>Steinernematidae</taxon>
        <taxon>Steinernema</taxon>
    </lineage>
</organism>
<keyword evidence="2" id="KW-1185">Reference proteome</keyword>
<dbReference type="Proteomes" id="UP000298663">
    <property type="component" value="Chromosome X"/>
</dbReference>
<protein>
    <recommendedName>
        <fullName evidence="3">Mediator complex subunit 8</fullName>
    </recommendedName>
</protein>
<accession>A0A4V6I785</accession>
<dbReference type="EMBL" id="AZBU02000001">
    <property type="protein sequence ID" value="TMS33083.1"/>
    <property type="molecule type" value="Genomic_DNA"/>
</dbReference>
<dbReference type="AlphaFoldDB" id="A0A4V6I785"/>
<dbReference type="EMBL" id="CM016762">
    <property type="protein sequence ID" value="TMS33083.1"/>
    <property type="molecule type" value="Genomic_DNA"/>
</dbReference>
<evidence type="ECO:0000313" key="2">
    <source>
        <dbReference type="Proteomes" id="UP000298663"/>
    </source>
</evidence>
<gene>
    <name evidence="1" type="ORF">L596_000859</name>
</gene>
<evidence type="ECO:0000313" key="1">
    <source>
        <dbReference type="EMBL" id="TMS33083.1"/>
    </source>
</evidence>
<reference evidence="1 2" key="2">
    <citation type="journal article" date="2019" name="G3 (Bethesda)">
        <title>Hybrid Assembly of the Genome of the Entomopathogenic Nematode Steinernema carpocapsae Identifies the X-Chromosome.</title>
        <authorList>
            <person name="Serra L."/>
            <person name="Macchietto M."/>
            <person name="Macias-Munoz A."/>
            <person name="McGill C.J."/>
            <person name="Rodriguez I.M."/>
            <person name="Rodriguez B."/>
            <person name="Murad R."/>
            <person name="Mortazavi A."/>
        </authorList>
    </citation>
    <scope>NUCLEOTIDE SEQUENCE [LARGE SCALE GENOMIC DNA]</scope>
    <source>
        <strain evidence="1 2">ALL</strain>
    </source>
</reference>
<evidence type="ECO:0008006" key="3">
    <source>
        <dbReference type="Google" id="ProtNLM"/>
    </source>
</evidence>
<name>A0A4V6I785_STECR</name>